<evidence type="ECO:0000313" key="1">
    <source>
        <dbReference type="EMBL" id="KAA9089070.1"/>
    </source>
</evidence>
<gene>
    <name evidence="1" type="ORF">F6B42_00755</name>
</gene>
<accession>A0A5J5IWW5</accession>
<reference evidence="2" key="1">
    <citation type="submission" date="2019-09" db="EMBL/GenBank/DDBJ databases">
        <title>Mumia zhuanghuii sp. nov. isolated from the intestinal contents of plateau pika (Ochotona curzoniae) in the Qinghai-Tibet plateau of China.</title>
        <authorList>
            <person name="Tian Z."/>
        </authorList>
    </citation>
    <scope>NUCLEOTIDE SEQUENCE [LARGE SCALE GENOMIC DNA]</scope>
    <source>
        <strain evidence="2">DSM 25564</strain>
    </source>
</reference>
<proteinExistence type="predicted"/>
<dbReference type="RefSeq" id="WP_150417690.1">
    <property type="nucleotide sequence ID" value="NZ_VYRZ01000001.1"/>
</dbReference>
<evidence type="ECO:0000313" key="2">
    <source>
        <dbReference type="Proteomes" id="UP000327039"/>
    </source>
</evidence>
<protein>
    <submittedName>
        <fullName evidence="1">Uncharacterized protein</fullName>
    </submittedName>
</protein>
<comment type="caution">
    <text evidence="1">The sequence shown here is derived from an EMBL/GenBank/DDBJ whole genome shotgun (WGS) entry which is preliminary data.</text>
</comment>
<dbReference type="Proteomes" id="UP000327039">
    <property type="component" value="Unassembled WGS sequence"/>
</dbReference>
<sequence>MPRQPAVGPLAQSAMADLALILRGTPSTARSTAPSRRAPAGPAALLEAWIREQSQHVRPKQRQVLAALAVAAGDRLAASSVPVQIWRPDVPRDAASAELLRGRLVAAYLNDDPPTFDALVDAWASWHPDARGEVLRDLIRVIGPL</sequence>
<organism evidence="1 2">
    <name type="scientific">Microbacterium radiodurans</name>
    <dbReference type="NCBI Taxonomy" id="661398"/>
    <lineage>
        <taxon>Bacteria</taxon>
        <taxon>Bacillati</taxon>
        <taxon>Actinomycetota</taxon>
        <taxon>Actinomycetes</taxon>
        <taxon>Micrococcales</taxon>
        <taxon>Microbacteriaceae</taxon>
        <taxon>Microbacterium</taxon>
    </lineage>
</organism>
<name>A0A5J5IWW5_9MICO</name>
<dbReference type="EMBL" id="VYRZ01000001">
    <property type="protein sequence ID" value="KAA9089070.1"/>
    <property type="molecule type" value="Genomic_DNA"/>
</dbReference>
<dbReference type="AlphaFoldDB" id="A0A5J5IWW5"/>
<keyword evidence="2" id="KW-1185">Reference proteome</keyword>